<proteinExistence type="predicted"/>
<feature type="transmembrane region" description="Helical" evidence="6">
    <location>
        <begin position="303"/>
        <end position="329"/>
    </location>
</feature>
<dbReference type="InterPro" id="IPR001204">
    <property type="entry name" value="Phos_transporter"/>
</dbReference>
<evidence type="ECO:0000256" key="3">
    <source>
        <dbReference type="ARBA" id="ARBA00022692"/>
    </source>
</evidence>
<dbReference type="OrthoDB" id="9779554at2"/>
<comment type="caution">
    <text evidence="7">The sequence shown here is derived from an EMBL/GenBank/DDBJ whole genome shotgun (WGS) entry which is preliminary data.</text>
</comment>
<keyword evidence="4 6" id="KW-1133">Transmembrane helix</keyword>
<evidence type="ECO:0000313" key="8">
    <source>
        <dbReference type="Proteomes" id="UP000321484"/>
    </source>
</evidence>
<dbReference type="EMBL" id="BJYK01000005">
    <property type="protein sequence ID" value="GEN80139.1"/>
    <property type="molecule type" value="Genomic_DNA"/>
</dbReference>
<accession>A0A511YY78</accession>
<evidence type="ECO:0000313" key="7">
    <source>
        <dbReference type="EMBL" id="GEN80139.1"/>
    </source>
</evidence>
<feature type="transmembrane region" description="Helical" evidence="6">
    <location>
        <begin position="141"/>
        <end position="162"/>
    </location>
</feature>
<dbReference type="GO" id="GO:0005315">
    <property type="term" value="F:phosphate transmembrane transporter activity"/>
    <property type="evidence" value="ECO:0007669"/>
    <property type="project" value="InterPro"/>
</dbReference>
<dbReference type="PANTHER" id="PTHR11101">
    <property type="entry name" value="PHOSPHATE TRANSPORTER"/>
    <property type="match status" value="1"/>
</dbReference>
<gene>
    <name evidence="7" type="ORF">AFE02nite_18730</name>
</gene>
<dbReference type="GO" id="GO:0016020">
    <property type="term" value="C:membrane"/>
    <property type="evidence" value="ECO:0007669"/>
    <property type="project" value="UniProtKB-SubCell"/>
</dbReference>
<comment type="subcellular location">
    <subcellularLocation>
        <location evidence="1">Membrane</location>
        <topology evidence="1">Multi-pass membrane protein</topology>
    </subcellularLocation>
</comment>
<evidence type="ECO:0000256" key="2">
    <source>
        <dbReference type="ARBA" id="ARBA00022448"/>
    </source>
</evidence>
<feature type="transmembrane region" description="Helical" evidence="6">
    <location>
        <begin position="42"/>
        <end position="59"/>
    </location>
</feature>
<keyword evidence="2" id="KW-0813">Transport</keyword>
<dbReference type="Proteomes" id="UP000321484">
    <property type="component" value="Unassembled WGS sequence"/>
</dbReference>
<evidence type="ECO:0000256" key="5">
    <source>
        <dbReference type="ARBA" id="ARBA00023136"/>
    </source>
</evidence>
<dbReference type="Pfam" id="PF01384">
    <property type="entry name" value="PHO4"/>
    <property type="match status" value="1"/>
</dbReference>
<organism evidence="7 8">
    <name type="scientific">Actinotalea fermentans</name>
    <dbReference type="NCBI Taxonomy" id="43671"/>
    <lineage>
        <taxon>Bacteria</taxon>
        <taxon>Bacillati</taxon>
        <taxon>Actinomycetota</taxon>
        <taxon>Actinomycetes</taxon>
        <taxon>Micrococcales</taxon>
        <taxon>Cellulomonadaceae</taxon>
        <taxon>Actinotalea</taxon>
    </lineage>
</organism>
<feature type="transmembrane region" description="Helical" evidence="6">
    <location>
        <begin position="218"/>
        <end position="236"/>
    </location>
</feature>
<sequence length="334" mass="34882">MELVLVVVVVAFALGFDYTNGFHDAANAIATSVSTRALTPRAALLMAAVFNLIGAMLGTEVAHTIGSGIIDINEADSQHLGLVMVLSAVIGAIVWNLITWWFGLPSSSSHALIGALTGVGMAAGITVHWSVILDKVVIPMVLSPVIGFTLAFFLMVALLWMFKNANPHKVTRRFRIAQTASAAAMALGHGLQDAQKTMGVIVLALVAGGLHDGDSIPLWVKLAAASAISLGTYSGGWRIMRTLGRRVIELDPARGFVAETVAASVLYTTAFAFQAPVSTTHTITSAIMGVGATKRVSAVRWGVAGNIAIAWVLTIPAAASVAALMYWLLAAIIG</sequence>
<reference evidence="7 8" key="1">
    <citation type="submission" date="2019-07" db="EMBL/GenBank/DDBJ databases">
        <title>Whole genome shotgun sequence of Actinotalea fermentans NBRC 105374.</title>
        <authorList>
            <person name="Hosoyama A."/>
            <person name="Uohara A."/>
            <person name="Ohji S."/>
            <person name="Ichikawa N."/>
        </authorList>
    </citation>
    <scope>NUCLEOTIDE SEQUENCE [LARGE SCALE GENOMIC DNA]</scope>
    <source>
        <strain evidence="7 8">NBRC 105374</strain>
    </source>
</reference>
<dbReference type="PANTHER" id="PTHR11101:SF80">
    <property type="entry name" value="PHOSPHATE TRANSPORTER"/>
    <property type="match status" value="1"/>
</dbReference>
<evidence type="ECO:0000256" key="1">
    <source>
        <dbReference type="ARBA" id="ARBA00004141"/>
    </source>
</evidence>
<keyword evidence="5 6" id="KW-0472">Membrane</keyword>
<name>A0A511YY78_9CELL</name>
<dbReference type="RefSeq" id="WP_034248061.1">
    <property type="nucleotide sequence ID" value="NZ_BJYK01000005.1"/>
</dbReference>
<keyword evidence="8" id="KW-1185">Reference proteome</keyword>
<dbReference type="AlphaFoldDB" id="A0A511YY78"/>
<feature type="transmembrane region" description="Helical" evidence="6">
    <location>
        <begin position="80"/>
        <end position="103"/>
    </location>
</feature>
<keyword evidence="3 6" id="KW-0812">Transmembrane</keyword>
<evidence type="ECO:0000256" key="6">
    <source>
        <dbReference type="SAM" id="Phobius"/>
    </source>
</evidence>
<evidence type="ECO:0000256" key="4">
    <source>
        <dbReference type="ARBA" id="ARBA00022989"/>
    </source>
</evidence>
<protein>
    <submittedName>
        <fullName evidence="7">Inorganic phosphate transporter</fullName>
    </submittedName>
</protein>
<dbReference type="GO" id="GO:0035435">
    <property type="term" value="P:phosphate ion transmembrane transport"/>
    <property type="evidence" value="ECO:0007669"/>
    <property type="project" value="TreeGrafter"/>
</dbReference>
<feature type="transmembrane region" description="Helical" evidence="6">
    <location>
        <begin position="109"/>
        <end position="129"/>
    </location>
</feature>